<dbReference type="GeneID" id="74944785"/>
<gene>
    <name evidence="1" type="ORF">N0B31_20145</name>
</gene>
<keyword evidence="2" id="KW-1185">Reference proteome</keyword>
<evidence type="ECO:0000313" key="1">
    <source>
        <dbReference type="EMBL" id="UWM54417.1"/>
    </source>
</evidence>
<organism evidence="1 2">
    <name type="scientific">Salinirubellus salinus</name>
    <dbReference type="NCBI Taxonomy" id="1364945"/>
    <lineage>
        <taxon>Archaea</taxon>
        <taxon>Methanobacteriati</taxon>
        <taxon>Methanobacteriota</taxon>
        <taxon>Stenosarchaea group</taxon>
        <taxon>Halobacteria</taxon>
        <taxon>Halobacteriales</taxon>
        <taxon>Natronomonadaceae</taxon>
        <taxon>Salinirubellus</taxon>
    </lineage>
</organism>
<dbReference type="EMBL" id="CP104003">
    <property type="protein sequence ID" value="UWM54417.1"/>
    <property type="molecule type" value="Genomic_DNA"/>
</dbReference>
<dbReference type="InterPro" id="IPR024992">
    <property type="entry name" value="DUF3891"/>
</dbReference>
<evidence type="ECO:0000313" key="2">
    <source>
        <dbReference type="Proteomes" id="UP001057580"/>
    </source>
</evidence>
<protein>
    <submittedName>
        <fullName evidence="1">DUF3891 family protein</fullName>
    </submittedName>
</protein>
<reference evidence="1" key="1">
    <citation type="submission" date="2022-09" db="EMBL/GenBank/DDBJ databases">
        <title>Diverse halophilic archaea isolated from saline environments.</title>
        <authorList>
            <person name="Cui H.-L."/>
        </authorList>
    </citation>
    <scope>NUCLEOTIDE SEQUENCE</scope>
    <source>
        <strain evidence="1">ZS-35-S2</strain>
    </source>
</reference>
<dbReference type="Proteomes" id="UP001057580">
    <property type="component" value="Chromosome"/>
</dbReference>
<dbReference type="Pfam" id="PF13030">
    <property type="entry name" value="DUF3891"/>
    <property type="match status" value="1"/>
</dbReference>
<dbReference type="AlphaFoldDB" id="A0A9E7R2G9"/>
<dbReference type="RefSeq" id="WP_260593437.1">
    <property type="nucleotide sequence ID" value="NZ_CP104003.1"/>
</dbReference>
<dbReference type="KEGG" id="ssai:N0B31_20145"/>
<name>A0A9E7R2G9_9EURY</name>
<accession>A0A9E7R2G9</accession>
<sequence length="278" mass="31255">MLVAAREEGYRIVGQNEHATMAGQFADGWGADRVADPEPDAAMRAAGYTHDNGWWPWDLYPHLDADGAPINLFEVPSARWEEFYAAGIENAVRLDPYVGLLVSMHGAGVRRRRYGTVPSMPDRSDEYAAFVDHEEERQRRLADALNDSEHYGAYVTDDAVAMLETLHETGSYDGDTPLWRSYCLLQLWDRLALHCCLYPTLESTTLGPVPATTGWTDLDVTAVDDTTLALDPYPFDVEPLVVSVRERTIPAREYADERDLTTTYYAADLETTEYTFSE</sequence>
<proteinExistence type="predicted"/>